<dbReference type="EC" id="2.4.1.-" evidence="11"/>
<dbReference type="GO" id="GO:0046872">
    <property type="term" value="F:metal ion binding"/>
    <property type="evidence" value="ECO:0007669"/>
    <property type="project" value="UniProtKB-UniRule"/>
</dbReference>
<dbReference type="Pfam" id="PF02709">
    <property type="entry name" value="Glyco_transf_7C"/>
    <property type="match status" value="1"/>
</dbReference>
<evidence type="ECO:0000256" key="10">
    <source>
        <dbReference type="ARBA" id="ARBA00023180"/>
    </source>
</evidence>
<keyword evidence="9" id="KW-0472">Membrane</keyword>
<dbReference type="InterPro" id="IPR027791">
    <property type="entry name" value="Galactosyl_T_C"/>
</dbReference>
<dbReference type="PANTHER" id="PTHR19300">
    <property type="entry name" value="BETA-1,4-GALACTOSYLTRANSFERASE"/>
    <property type="match status" value="1"/>
</dbReference>
<dbReference type="PANTHER" id="PTHR19300:SF48">
    <property type="entry name" value="BETA-1,4-N-ACETYLGALACTOSAMINYLTRANSFERASE"/>
    <property type="match status" value="1"/>
</dbReference>
<feature type="domain" description="Galactosyltransferase C-terminal" evidence="12">
    <location>
        <begin position="192"/>
        <end position="269"/>
    </location>
</feature>
<dbReference type="GO" id="GO:0006688">
    <property type="term" value="P:glycosphingolipid biosynthetic process"/>
    <property type="evidence" value="ECO:0007669"/>
    <property type="project" value="TreeGrafter"/>
</dbReference>
<evidence type="ECO:0000313" key="14">
    <source>
        <dbReference type="EMBL" id="CAF4875889.1"/>
    </source>
</evidence>
<feature type="domain" description="Galactosyltransferase N-terminal" evidence="13">
    <location>
        <begin position="85"/>
        <end position="187"/>
    </location>
</feature>
<dbReference type="InterPro" id="IPR027995">
    <property type="entry name" value="Galactosyl_T_N"/>
</dbReference>
<evidence type="ECO:0000313" key="15">
    <source>
        <dbReference type="Proteomes" id="UP000663880"/>
    </source>
</evidence>
<accession>A0A821THJ8</accession>
<sequence length="316" mass="35945">MFHINKKKILAVCAAIGVILLFLHPSNSSKEEYDYIMKENIMNSLHEKLAVNFTSSAIVDCDYYDILHDDTALPVTLVDGDLEEGHKIREGGEFIPECKPKFSVAIIVPYRDRAEQLRGFLVYMHTFLHKQQLHYRIYVIEQVDTHPFNRAKLLNIGAVAAIKAGYPCLILHDVDLLPIKIANIYACVKTPRHMSSNIDRPRFSLPSPNVFGGVMAIQSKQYEKINGMSNAYYGLSGDNSDLFSRVKANHLKLCRFESSVSQYHMTAHEAHIQIEIRKSSPEFSHERMVKDGLNSLKFTEVATVLHPLFTHIMVDL</sequence>
<comment type="similarity">
    <text evidence="3 11">Belongs to the glycosyltransferase 7 family.</text>
</comment>
<keyword evidence="11" id="KW-0479">Metal-binding</keyword>
<keyword evidence="6" id="KW-0812">Transmembrane</keyword>
<dbReference type="UniPathway" id="UPA00378"/>
<evidence type="ECO:0000256" key="2">
    <source>
        <dbReference type="ARBA" id="ARBA00004922"/>
    </source>
</evidence>
<protein>
    <recommendedName>
        <fullName evidence="11">Beta-1,4-N-acetylgalactosaminyltransferase</fullName>
        <ecNumber evidence="11">2.4.1.-</ecNumber>
    </recommendedName>
    <alternativeName>
        <fullName evidence="11">Beta-4-GalNAcT</fullName>
    </alternativeName>
</protein>
<keyword evidence="7 11" id="KW-0735">Signal-anchor</keyword>
<evidence type="ECO:0000256" key="11">
    <source>
        <dbReference type="RuleBase" id="RU368121"/>
    </source>
</evidence>
<evidence type="ECO:0000256" key="1">
    <source>
        <dbReference type="ARBA" id="ARBA00004606"/>
    </source>
</evidence>
<comment type="cofactor">
    <cofactor evidence="11">
        <name>Mn(2+)</name>
        <dbReference type="ChEBI" id="CHEBI:29035"/>
    </cofactor>
</comment>
<evidence type="ECO:0000256" key="8">
    <source>
        <dbReference type="ARBA" id="ARBA00022989"/>
    </source>
</evidence>
<dbReference type="GO" id="GO:0005794">
    <property type="term" value="C:Golgi apparatus"/>
    <property type="evidence" value="ECO:0007669"/>
    <property type="project" value="TreeGrafter"/>
</dbReference>
<comment type="pathway">
    <text evidence="2 11">Protein modification; protein glycosylation.</text>
</comment>
<evidence type="ECO:0000256" key="9">
    <source>
        <dbReference type="ARBA" id="ARBA00023136"/>
    </source>
</evidence>
<evidence type="ECO:0000256" key="7">
    <source>
        <dbReference type="ARBA" id="ARBA00022968"/>
    </source>
</evidence>
<comment type="subcellular location">
    <subcellularLocation>
        <location evidence="1 11">Membrane</location>
        <topology evidence="1 11">Single-pass type II membrane protein</topology>
    </subcellularLocation>
</comment>
<evidence type="ECO:0000256" key="4">
    <source>
        <dbReference type="ARBA" id="ARBA00022676"/>
    </source>
</evidence>
<name>A0A821THJ8_9NEOP</name>
<dbReference type="EMBL" id="CAJOBZ010000025">
    <property type="protein sequence ID" value="CAF4875889.1"/>
    <property type="molecule type" value="Genomic_DNA"/>
</dbReference>
<evidence type="ECO:0000259" key="13">
    <source>
        <dbReference type="Pfam" id="PF13733"/>
    </source>
</evidence>
<evidence type="ECO:0000256" key="5">
    <source>
        <dbReference type="ARBA" id="ARBA00022679"/>
    </source>
</evidence>
<keyword evidence="5 11" id="KW-0808">Transferase</keyword>
<dbReference type="GO" id="GO:0005975">
    <property type="term" value="P:carbohydrate metabolic process"/>
    <property type="evidence" value="ECO:0007669"/>
    <property type="project" value="InterPro"/>
</dbReference>
<dbReference type="Proteomes" id="UP000663880">
    <property type="component" value="Unassembled WGS sequence"/>
</dbReference>
<dbReference type="AlphaFoldDB" id="A0A821THJ8"/>
<dbReference type="SUPFAM" id="SSF53448">
    <property type="entry name" value="Nucleotide-diphospho-sugar transferases"/>
    <property type="match status" value="1"/>
</dbReference>
<dbReference type="OrthoDB" id="10038994at2759"/>
<evidence type="ECO:0000259" key="12">
    <source>
        <dbReference type="Pfam" id="PF02709"/>
    </source>
</evidence>
<gene>
    <name evidence="14" type="ORF">PMACD_LOCUS9169</name>
</gene>
<dbReference type="InterPro" id="IPR029044">
    <property type="entry name" value="Nucleotide-diphossugar_trans"/>
</dbReference>
<dbReference type="InterPro" id="IPR003859">
    <property type="entry name" value="Galactosyl_T"/>
</dbReference>
<evidence type="ECO:0000256" key="6">
    <source>
        <dbReference type="ARBA" id="ARBA00022692"/>
    </source>
</evidence>
<keyword evidence="10 11" id="KW-0325">Glycoprotein</keyword>
<dbReference type="Pfam" id="PF13733">
    <property type="entry name" value="Glyco_transf_7N"/>
    <property type="match status" value="1"/>
</dbReference>
<comment type="function">
    <text evidence="11">Catalyzes the transfer of galactose onto proteins or lipids.</text>
</comment>
<reference evidence="14" key="1">
    <citation type="submission" date="2021-02" db="EMBL/GenBank/DDBJ databases">
        <authorList>
            <person name="Steward A R."/>
        </authorList>
    </citation>
    <scope>NUCLEOTIDE SEQUENCE</scope>
</reference>
<keyword evidence="8" id="KW-1133">Transmembrane helix</keyword>
<keyword evidence="4 11" id="KW-0328">Glycosyltransferase</keyword>
<comment type="caution">
    <text evidence="14">The sequence shown here is derived from an EMBL/GenBank/DDBJ whole genome shotgun (WGS) entry which is preliminary data.</text>
</comment>
<proteinExistence type="inferred from homology"/>
<dbReference type="Gene3D" id="3.90.550.10">
    <property type="entry name" value="Spore Coat Polysaccharide Biosynthesis Protein SpsA, Chain A"/>
    <property type="match status" value="1"/>
</dbReference>
<dbReference type="GO" id="GO:0008378">
    <property type="term" value="F:galactosyltransferase activity"/>
    <property type="evidence" value="ECO:0007669"/>
    <property type="project" value="TreeGrafter"/>
</dbReference>
<organism evidence="14 15">
    <name type="scientific">Pieris macdunnoughi</name>
    <dbReference type="NCBI Taxonomy" id="345717"/>
    <lineage>
        <taxon>Eukaryota</taxon>
        <taxon>Metazoa</taxon>
        <taxon>Ecdysozoa</taxon>
        <taxon>Arthropoda</taxon>
        <taxon>Hexapoda</taxon>
        <taxon>Insecta</taxon>
        <taxon>Pterygota</taxon>
        <taxon>Neoptera</taxon>
        <taxon>Endopterygota</taxon>
        <taxon>Lepidoptera</taxon>
        <taxon>Glossata</taxon>
        <taxon>Ditrysia</taxon>
        <taxon>Papilionoidea</taxon>
        <taxon>Pieridae</taxon>
        <taxon>Pierinae</taxon>
        <taxon>Pieris</taxon>
    </lineage>
</organism>
<dbReference type="GO" id="GO:0016020">
    <property type="term" value="C:membrane"/>
    <property type="evidence" value="ECO:0007669"/>
    <property type="project" value="UniProtKB-SubCell"/>
</dbReference>
<keyword evidence="15" id="KW-1185">Reference proteome</keyword>
<dbReference type="GO" id="GO:0033842">
    <property type="term" value="F:N-acetyl-beta-glucosaminyl-derivative 4-beta-N-acetylgalactosaminyltransferase activity"/>
    <property type="evidence" value="ECO:0007669"/>
    <property type="project" value="TreeGrafter"/>
</dbReference>
<dbReference type="PRINTS" id="PR02050">
    <property type="entry name" value="B14GALTRFASE"/>
</dbReference>
<keyword evidence="11" id="KW-0464">Manganese</keyword>
<evidence type="ECO:0000256" key="3">
    <source>
        <dbReference type="ARBA" id="ARBA00005735"/>
    </source>
</evidence>